<dbReference type="SMART" id="SM00935">
    <property type="entry name" value="OmpH"/>
    <property type="match status" value="1"/>
</dbReference>
<feature type="transmembrane region" description="Helical" evidence="4">
    <location>
        <begin position="67"/>
        <end position="86"/>
    </location>
</feature>
<dbReference type="EMBL" id="FMJE01000004">
    <property type="protein sequence ID" value="SCM81592.1"/>
    <property type="molecule type" value="Genomic_DNA"/>
</dbReference>
<feature type="transmembrane region" description="Helical" evidence="4">
    <location>
        <begin position="6"/>
        <end position="31"/>
    </location>
</feature>
<keyword evidence="4" id="KW-1133">Transmembrane helix</keyword>
<organism evidence="5">
    <name type="scientific">uncultured Sporomusa sp</name>
    <dbReference type="NCBI Taxonomy" id="307249"/>
    <lineage>
        <taxon>Bacteria</taxon>
        <taxon>Bacillati</taxon>
        <taxon>Bacillota</taxon>
        <taxon>Negativicutes</taxon>
        <taxon>Selenomonadales</taxon>
        <taxon>Sporomusaceae</taxon>
        <taxon>Sporomusa</taxon>
        <taxon>environmental samples</taxon>
    </lineage>
</organism>
<dbReference type="Pfam" id="PF03938">
    <property type="entry name" value="OmpH"/>
    <property type="match status" value="1"/>
</dbReference>
<dbReference type="GO" id="GO:0050821">
    <property type="term" value="P:protein stabilization"/>
    <property type="evidence" value="ECO:0007669"/>
    <property type="project" value="TreeGrafter"/>
</dbReference>
<dbReference type="AlphaFoldDB" id="A0A212LVP8"/>
<evidence type="ECO:0000256" key="2">
    <source>
        <dbReference type="ARBA" id="ARBA00022729"/>
    </source>
</evidence>
<gene>
    <name evidence="5" type="ORF">KL86SPO_40076</name>
</gene>
<keyword evidence="2" id="KW-0732">Signal</keyword>
<dbReference type="RefSeq" id="WP_233138637.1">
    <property type="nucleotide sequence ID" value="NZ_LT608335.1"/>
</dbReference>
<dbReference type="PANTHER" id="PTHR35089">
    <property type="entry name" value="CHAPERONE PROTEIN SKP"/>
    <property type="match status" value="1"/>
</dbReference>
<comment type="similarity">
    <text evidence="1">Belongs to the Skp family.</text>
</comment>
<dbReference type="InterPro" id="IPR024930">
    <property type="entry name" value="Skp_dom_sf"/>
</dbReference>
<dbReference type="GO" id="GO:0005829">
    <property type="term" value="C:cytosol"/>
    <property type="evidence" value="ECO:0007669"/>
    <property type="project" value="TreeGrafter"/>
</dbReference>
<keyword evidence="4" id="KW-0472">Membrane</keyword>
<dbReference type="GO" id="GO:0051082">
    <property type="term" value="F:unfolded protein binding"/>
    <property type="evidence" value="ECO:0007669"/>
    <property type="project" value="InterPro"/>
</dbReference>
<dbReference type="InterPro" id="IPR005632">
    <property type="entry name" value="Chaperone_Skp"/>
</dbReference>
<protein>
    <submittedName>
        <fullName evidence="5">Outer membrane chaperone Skp (OmpH) (Modular protein)</fullName>
    </submittedName>
</protein>
<keyword evidence="4" id="KW-0812">Transmembrane</keyword>
<dbReference type="PANTHER" id="PTHR35089:SF1">
    <property type="entry name" value="CHAPERONE PROTEIN SKP"/>
    <property type="match status" value="1"/>
</dbReference>
<evidence type="ECO:0000313" key="5">
    <source>
        <dbReference type="EMBL" id="SCM81592.1"/>
    </source>
</evidence>
<reference evidence="5" key="1">
    <citation type="submission" date="2016-08" db="EMBL/GenBank/DDBJ databases">
        <authorList>
            <person name="Seilhamer J.J."/>
        </authorList>
    </citation>
    <scope>NUCLEOTIDE SEQUENCE</scope>
    <source>
        <strain evidence="5">86</strain>
    </source>
</reference>
<dbReference type="SUPFAM" id="SSF111384">
    <property type="entry name" value="OmpH-like"/>
    <property type="match status" value="1"/>
</dbReference>
<accession>A0A212LVP8</accession>
<name>A0A212LVP8_9FIRM</name>
<evidence type="ECO:0000256" key="3">
    <source>
        <dbReference type="SAM" id="MobiDB-lite"/>
    </source>
</evidence>
<dbReference type="Gene3D" id="3.30.910.20">
    <property type="entry name" value="Skp domain"/>
    <property type="match status" value="1"/>
</dbReference>
<feature type="compositionally biased region" description="Polar residues" evidence="3">
    <location>
        <begin position="127"/>
        <end position="139"/>
    </location>
</feature>
<sequence>MFSPFWNGFLVGAVLFSMIGVAAGIFVVALCQASAKGNGTNDNNKCKQGEIVLAENTSLLKMQKKSLILFTLVLFLTGAFCLLQSGTGEAAKKKAAAPVGIVNYNVLLDQHPDMAKAIEELKRENEQAQQEFESKSSGLSDKEKQDLDRQLRQRLELKQQELLNAIAVQIDAVIKEIADAQGLSAVVDQEATIYGGKDITNDVLKKIQKR</sequence>
<evidence type="ECO:0000256" key="1">
    <source>
        <dbReference type="ARBA" id="ARBA00009091"/>
    </source>
</evidence>
<proteinExistence type="inferred from homology"/>
<evidence type="ECO:0000256" key="4">
    <source>
        <dbReference type="SAM" id="Phobius"/>
    </source>
</evidence>
<feature type="region of interest" description="Disordered" evidence="3">
    <location>
        <begin position="125"/>
        <end position="145"/>
    </location>
</feature>